<reference evidence="4 5" key="1">
    <citation type="submission" date="2013-11" db="EMBL/GenBank/DDBJ databases">
        <title>Metagenomic analysis of a methanogenic consortium involved in long chain n-alkane degradation.</title>
        <authorList>
            <person name="Davidova I.A."/>
            <person name="Callaghan A.V."/>
            <person name="Wawrik B."/>
            <person name="Pruitt S."/>
            <person name="Marks C."/>
            <person name="Duncan K.E."/>
            <person name="Suflita J.M."/>
        </authorList>
    </citation>
    <scope>NUCLEOTIDE SEQUENCE [LARGE SCALE GENOMIC DNA]</scope>
    <source>
        <strain evidence="4 5">SPR</strain>
    </source>
</reference>
<feature type="domain" description="DUF2134" evidence="2">
    <location>
        <begin position="79"/>
        <end position="172"/>
    </location>
</feature>
<dbReference type="RefSeq" id="WP_044349006.1">
    <property type="nucleotide sequence ID" value="NZ_AZAC01000014.1"/>
</dbReference>
<name>A0A0D2GGK6_9BACT</name>
<keyword evidence="1" id="KW-0812">Transmembrane</keyword>
<dbReference type="InParanoid" id="A0A0D2GGK6"/>
<keyword evidence="1" id="KW-0472">Membrane</keyword>
<dbReference type="Proteomes" id="UP000032233">
    <property type="component" value="Unassembled WGS sequence"/>
</dbReference>
<keyword evidence="1" id="KW-1133">Transmembrane helix</keyword>
<accession>A0A0D2GGK6</accession>
<dbReference type="OrthoDB" id="5800707at2"/>
<sequence length="343" mass="36684">MRYFIEKLRCLTRQKPTLLWRDERAAVAVLTAVFLTAFIAFAGAAVDLGILYSARNQLQNTADAAALAGASTMVVSNAAGEAQANYAGAEAEAIEFTQANKMLGDPLIWQTGVDLFEAGLWDHDLDNFTSTGPTADPDDLTAARVTLTRDVETFFARVVGIATVTLSADATAFLGWAGNTPAGEVDLPIALHQDALDDCGQIIRYNSNNTETASWTSFFLPNANNPNISQYITGEEPCPALQVGDDITLNNGVIASLFETLNGRYIQERDGNGEWRVLIPVVDDYSSTNGAVVGFVHFVITEILGPPDKSLSGYMDCQAMIVPDSNNGGADYGTRAGIPSLTN</sequence>
<evidence type="ECO:0000256" key="1">
    <source>
        <dbReference type="SAM" id="Phobius"/>
    </source>
</evidence>
<dbReference type="Pfam" id="PF09977">
    <property type="entry name" value="Tad_C"/>
    <property type="match status" value="1"/>
</dbReference>
<dbReference type="AlphaFoldDB" id="A0A0D2GGK6"/>
<evidence type="ECO:0000259" key="2">
    <source>
        <dbReference type="Pfam" id="PF09977"/>
    </source>
</evidence>
<comment type="caution">
    <text evidence="4">The sequence shown here is derived from an EMBL/GenBank/DDBJ whole genome shotgun (WGS) entry which is preliminary data.</text>
</comment>
<gene>
    <name evidence="4" type="ORF">X474_13115</name>
</gene>
<feature type="domain" description="Putative Flp pilus-assembly TadG-like N-terminal" evidence="3">
    <location>
        <begin position="27"/>
        <end position="71"/>
    </location>
</feature>
<protein>
    <recommendedName>
        <fullName evidence="6">Flp pilus-assembly TadG-like N-terminal domain-containing protein</fullName>
    </recommendedName>
</protein>
<dbReference type="Pfam" id="PF13400">
    <property type="entry name" value="Tad"/>
    <property type="match status" value="1"/>
</dbReference>
<evidence type="ECO:0000313" key="4">
    <source>
        <dbReference type="EMBL" id="KIX14012.1"/>
    </source>
</evidence>
<evidence type="ECO:0000313" key="5">
    <source>
        <dbReference type="Proteomes" id="UP000032233"/>
    </source>
</evidence>
<proteinExistence type="predicted"/>
<evidence type="ECO:0008006" key="6">
    <source>
        <dbReference type="Google" id="ProtNLM"/>
    </source>
</evidence>
<evidence type="ECO:0000259" key="3">
    <source>
        <dbReference type="Pfam" id="PF13400"/>
    </source>
</evidence>
<dbReference type="InterPro" id="IPR028087">
    <property type="entry name" value="Tad_N"/>
</dbReference>
<dbReference type="STRING" id="1429043.X474_13115"/>
<dbReference type="InterPro" id="IPR018705">
    <property type="entry name" value="DUF2134_membrane"/>
</dbReference>
<feature type="transmembrane region" description="Helical" evidence="1">
    <location>
        <begin position="25"/>
        <end position="52"/>
    </location>
</feature>
<organism evidence="4 5">
    <name type="scientific">Dethiosulfatarculus sandiegensis</name>
    <dbReference type="NCBI Taxonomy" id="1429043"/>
    <lineage>
        <taxon>Bacteria</taxon>
        <taxon>Pseudomonadati</taxon>
        <taxon>Thermodesulfobacteriota</taxon>
        <taxon>Desulfarculia</taxon>
        <taxon>Desulfarculales</taxon>
        <taxon>Desulfarculaceae</taxon>
        <taxon>Dethiosulfatarculus</taxon>
    </lineage>
</organism>
<dbReference type="EMBL" id="AZAC01000014">
    <property type="protein sequence ID" value="KIX14012.1"/>
    <property type="molecule type" value="Genomic_DNA"/>
</dbReference>
<keyword evidence="5" id="KW-1185">Reference proteome</keyword>